<organism evidence="4 5">
    <name type="scientific">Roseimicrobium gellanilyticum</name>
    <dbReference type="NCBI Taxonomy" id="748857"/>
    <lineage>
        <taxon>Bacteria</taxon>
        <taxon>Pseudomonadati</taxon>
        <taxon>Verrucomicrobiota</taxon>
        <taxon>Verrucomicrobiia</taxon>
        <taxon>Verrucomicrobiales</taxon>
        <taxon>Verrucomicrobiaceae</taxon>
        <taxon>Roseimicrobium</taxon>
    </lineage>
</organism>
<dbReference type="GO" id="GO:0001221">
    <property type="term" value="F:transcription coregulator binding"/>
    <property type="evidence" value="ECO:0007669"/>
    <property type="project" value="TreeGrafter"/>
</dbReference>
<name>A0A366HP27_9BACT</name>
<dbReference type="EMBL" id="QNRR01000003">
    <property type="protein sequence ID" value="RBP45256.1"/>
    <property type="molecule type" value="Genomic_DNA"/>
</dbReference>
<dbReference type="Pfam" id="PF00389">
    <property type="entry name" value="2-Hacid_dh"/>
    <property type="match status" value="1"/>
</dbReference>
<keyword evidence="5" id="KW-1185">Reference proteome</keyword>
<reference evidence="4 5" key="1">
    <citation type="submission" date="2018-06" db="EMBL/GenBank/DDBJ databases">
        <title>Genomic Encyclopedia of Type Strains, Phase IV (KMG-IV): sequencing the most valuable type-strain genomes for metagenomic binning, comparative biology and taxonomic classification.</title>
        <authorList>
            <person name="Goeker M."/>
        </authorList>
    </citation>
    <scope>NUCLEOTIDE SEQUENCE [LARGE SCALE GENOMIC DNA]</scope>
    <source>
        <strain evidence="4 5">DSM 25532</strain>
    </source>
</reference>
<dbReference type="InterPro" id="IPR051638">
    <property type="entry name" value="CTBP_dehydrogenase"/>
</dbReference>
<dbReference type="InterPro" id="IPR036291">
    <property type="entry name" value="NAD(P)-bd_dom_sf"/>
</dbReference>
<sequence length="329" mass="36465">MPAKVIITDFVTEPLDEERRILGELAEVIALDALCEDELIGRIEDADAIMMYHQFNVTSRIIERLTNCKLIIRCGVGVDNVDHAFARTRGIPVANIPDYGTEDVADTAIAMMMTLTRGVHLMNSRLQRNVGPWHYSPMVPLHRLRGRVFGIVGLGRIGTSAALRAKALGMDVWFYDPYAPDGKDKSLGVRRAESIEELFAKSYVLSLHCPLTPETRLLVNAETLKLLPQGSYVINSARGAVSDPMAILRAIENGHLAGAALDVLEKEPPSDSDPLLQAWRDPHHPAHDRLILNPHSAFYTEEGLRDMRVKGSENVRRVLLGQAARNVVN</sequence>
<dbReference type="PANTHER" id="PTHR46029:SF7">
    <property type="entry name" value="C-TERMINAL-BINDING PROTEIN"/>
    <property type="match status" value="1"/>
</dbReference>
<evidence type="ECO:0000259" key="3">
    <source>
        <dbReference type="Pfam" id="PF02826"/>
    </source>
</evidence>
<dbReference type="InterPro" id="IPR006140">
    <property type="entry name" value="D-isomer_DH_NAD-bd"/>
</dbReference>
<dbReference type="GO" id="GO:0003714">
    <property type="term" value="F:transcription corepressor activity"/>
    <property type="evidence" value="ECO:0007669"/>
    <property type="project" value="InterPro"/>
</dbReference>
<accession>A0A366HP27</accession>
<dbReference type="Pfam" id="PF02826">
    <property type="entry name" value="2-Hacid_dh_C"/>
    <property type="match status" value="1"/>
</dbReference>
<dbReference type="AlphaFoldDB" id="A0A366HP27"/>
<dbReference type="SUPFAM" id="SSF52283">
    <property type="entry name" value="Formate/glycerate dehydrogenase catalytic domain-like"/>
    <property type="match status" value="1"/>
</dbReference>
<proteinExistence type="inferred from homology"/>
<comment type="similarity">
    <text evidence="1">Belongs to the D-isomer specific 2-hydroxyacid dehydrogenase family.</text>
</comment>
<dbReference type="Gene3D" id="3.40.50.720">
    <property type="entry name" value="NAD(P)-binding Rossmann-like Domain"/>
    <property type="match status" value="2"/>
</dbReference>
<evidence type="ECO:0000256" key="1">
    <source>
        <dbReference type="RuleBase" id="RU003719"/>
    </source>
</evidence>
<comment type="caution">
    <text evidence="4">The sequence shown here is derived from an EMBL/GenBank/DDBJ whole genome shotgun (WGS) entry which is preliminary data.</text>
</comment>
<dbReference type="GO" id="GO:0051287">
    <property type="term" value="F:NAD binding"/>
    <property type="evidence" value="ECO:0007669"/>
    <property type="project" value="InterPro"/>
</dbReference>
<feature type="domain" description="D-isomer specific 2-hydroxyacid dehydrogenase catalytic" evidence="2">
    <location>
        <begin position="11"/>
        <end position="329"/>
    </location>
</feature>
<gene>
    <name evidence="4" type="ORF">DES53_103254</name>
</gene>
<dbReference type="SUPFAM" id="SSF51735">
    <property type="entry name" value="NAD(P)-binding Rossmann-fold domains"/>
    <property type="match status" value="1"/>
</dbReference>
<dbReference type="CDD" id="cd05299">
    <property type="entry name" value="CtBP_dh"/>
    <property type="match status" value="1"/>
</dbReference>
<dbReference type="InterPro" id="IPR043322">
    <property type="entry name" value="CtBP"/>
</dbReference>
<dbReference type="RefSeq" id="WP_113958384.1">
    <property type="nucleotide sequence ID" value="NZ_QNRR01000003.1"/>
</dbReference>
<dbReference type="OrthoDB" id="9805416at2"/>
<dbReference type="Proteomes" id="UP000253426">
    <property type="component" value="Unassembled WGS sequence"/>
</dbReference>
<protein>
    <submittedName>
        <fullName evidence="4">D-3-phosphoglycerate dehydrogenase/C-terminal binding protein</fullName>
    </submittedName>
</protein>
<dbReference type="GO" id="GO:0016616">
    <property type="term" value="F:oxidoreductase activity, acting on the CH-OH group of donors, NAD or NADP as acceptor"/>
    <property type="evidence" value="ECO:0007669"/>
    <property type="project" value="InterPro"/>
</dbReference>
<dbReference type="GO" id="GO:0006357">
    <property type="term" value="P:regulation of transcription by RNA polymerase II"/>
    <property type="evidence" value="ECO:0007669"/>
    <property type="project" value="TreeGrafter"/>
</dbReference>
<evidence type="ECO:0000313" key="4">
    <source>
        <dbReference type="EMBL" id="RBP45256.1"/>
    </source>
</evidence>
<dbReference type="InterPro" id="IPR006139">
    <property type="entry name" value="D-isomer_2_OHA_DH_cat_dom"/>
</dbReference>
<feature type="domain" description="D-isomer specific 2-hydroxyacid dehydrogenase NAD-binding" evidence="3">
    <location>
        <begin position="109"/>
        <end position="297"/>
    </location>
</feature>
<evidence type="ECO:0000259" key="2">
    <source>
        <dbReference type="Pfam" id="PF00389"/>
    </source>
</evidence>
<dbReference type="GO" id="GO:0140297">
    <property type="term" value="F:DNA-binding transcription factor binding"/>
    <property type="evidence" value="ECO:0007669"/>
    <property type="project" value="TreeGrafter"/>
</dbReference>
<dbReference type="PANTHER" id="PTHR46029">
    <property type="entry name" value="C-TERMINAL-BINDING PROTEIN"/>
    <property type="match status" value="1"/>
</dbReference>
<keyword evidence="1" id="KW-0560">Oxidoreductase</keyword>
<evidence type="ECO:0000313" key="5">
    <source>
        <dbReference type="Proteomes" id="UP000253426"/>
    </source>
</evidence>